<dbReference type="Proteomes" id="UP000011958">
    <property type="component" value="Unassembled WGS sequence"/>
</dbReference>
<sequence length="92" mass="11419">MTYSCQLLIIFYVLKNEHKISFYFNNLKKLNYIGKKCKDIMNIIFLWFLKIILIFENRLSYKKPFNSNSNFNYKITIKKMNYTKPSEYYWKK</sequence>
<accession>A0A0W4ZWW4</accession>
<dbReference type="AlphaFoldDB" id="A0A0W4ZWW4"/>
<dbReference type="VEuPathDB" id="FungiDB:PNEG_04326"/>
<dbReference type="EMBL" id="AFWA02000013">
    <property type="protein sequence ID" value="KTW32866.1"/>
    <property type="molecule type" value="Genomic_DNA"/>
</dbReference>
<dbReference type="GeneID" id="30671600"/>
<name>A0A0W4ZWW4_PNEMU</name>
<comment type="caution">
    <text evidence="1">The sequence shown here is derived from an EMBL/GenBank/DDBJ whole genome shotgun (WGS) entry which is preliminary data.</text>
</comment>
<keyword evidence="2" id="KW-1185">Reference proteome</keyword>
<dbReference type="RefSeq" id="XP_019613344.1">
    <property type="nucleotide sequence ID" value="XM_019757838.1"/>
</dbReference>
<evidence type="ECO:0000313" key="2">
    <source>
        <dbReference type="Proteomes" id="UP000011958"/>
    </source>
</evidence>
<proteinExistence type="predicted"/>
<reference evidence="2" key="1">
    <citation type="journal article" date="2016" name="Nat. Commun.">
        <title>Genome analysis of three Pneumocystis species reveals adaptation mechanisms to life exclusively in mammalian hosts.</title>
        <authorList>
            <person name="Ma L."/>
            <person name="Chen Z."/>
            <person name="Huang D.W."/>
            <person name="Kutty G."/>
            <person name="Ishihara M."/>
            <person name="Wang H."/>
            <person name="Abouelleil A."/>
            <person name="Bishop L."/>
            <person name="Davey E."/>
            <person name="Deng R."/>
            <person name="Deng X."/>
            <person name="Fan L."/>
            <person name="Fantoni G."/>
            <person name="Fitzgerald M."/>
            <person name="Gogineni E."/>
            <person name="Goldberg J.M."/>
            <person name="Handley G."/>
            <person name="Hu X."/>
            <person name="Huber C."/>
            <person name="Jiao X."/>
            <person name="Jones K."/>
            <person name="Levin J.Z."/>
            <person name="Liu Y."/>
            <person name="Macdonald P."/>
            <person name="Melnikov A."/>
            <person name="Raley C."/>
            <person name="Sassi M."/>
            <person name="Sherman B.T."/>
            <person name="Song X."/>
            <person name="Sykes S."/>
            <person name="Tran B."/>
            <person name="Walsh L."/>
            <person name="Xia Y."/>
            <person name="Yang J."/>
            <person name="Young S."/>
            <person name="Zeng Q."/>
            <person name="Zheng X."/>
            <person name="Stephens R."/>
            <person name="Nusbaum C."/>
            <person name="Birren B.W."/>
            <person name="Azadi P."/>
            <person name="Lempicki R.A."/>
            <person name="Cuomo C.A."/>
            <person name="Kovacs J.A."/>
        </authorList>
    </citation>
    <scope>NUCLEOTIDE SEQUENCE [LARGE SCALE GENOMIC DNA]</scope>
    <source>
        <strain evidence="2">B123</strain>
    </source>
</reference>
<protein>
    <submittedName>
        <fullName evidence="1">Uncharacterized protein</fullName>
    </submittedName>
</protein>
<evidence type="ECO:0000313" key="1">
    <source>
        <dbReference type="EMBL" id="KTW32866.1"/>
    </source>
</evidence>
<gene>
    <name evidence="1" type="ORF">PNEG_04326</name>
</gene>
<organism evidence="1 2">
    <name type="scientific">Pneumocystis murina (strain B123)</name>
    <name type="common">Mouse pneumocystis pneumonia agent</name>
    <name type="synonym">Pneumocystis carinii f. sp. muris</name>
    <dbReference type="NCBI Taxonomy" id="1069680"/>
    <lineage>
        <taxon>Eukaryota</taxon>
        <taxon>Fungi</taxon>
        <taxon>Dikarya</taxon>
        <taxon>Ascomycota</taxon>
        <taxon>Taphrinomycotina</taxon>
        <taxon>Pneumocystomycetes</taxon>
        <taxon>Pneumocystaceae</taxon>
        <taxon>Pneumocystis</taxon>
    </lineage>
</organism>